<accession>A0A3M7RQB5</accession>
<evidence type="ECO:0000313" key="1">
    <source>
        <dbReference type="EMBL" id="RNA25734.1"/>
    </source>
</evidence>
<evidence type="ECO:0000313" key="2">
    <source>
        <dbReference type="Proteomes" id="UP000276133"/>
    </source>
</evidence>
<dbReference type="EMBL" id="REGN01002867">
    <property type="protein sequence ID" value="RNA25734.1"/>
    <property type="molecule type" value="Genomic_DNA"/>
</dbReference>
<dbReference type="Proteomes" id="UP000276133">
    <property type="component" value="Unassembled WGS sequence"/>
</dbReference>
<proteinExistence type="predicted"/>
<dbReference type="AlphaFoldDB" id="A0A3M7RQB5"/>
<name>A0A3M7RQB5_BRAPC</name>
<protein>
    <submittedName>
        <fullName evidence="1">Uncharacterized protein</fullName>
    </submittedName>
</protein>
<gene>
    <name evidence="1" type="ORF">BpHYR1_023743</name>
</gene>
<sequence>MFNKNKLKAKLMIPIKIEKISSFSTNLFCLKIKILNKLKRRGITILHNLRHFIATSDDRTLTLHKFTMDPFIKSLLETLFNYWNKHPIVSVCCLVSSISDNSNCVINIVNAAFQSTCINSIINATFITLKPIFGIN</sequence>
<reference evidence="1 2" key="1">
    <citation type="journal article" date="2018" name="Sci. Rep.">
        <title>Genomic signatures of local adaptation to the degree of environmental predictability in rotifers.</title>
        <authorList>
            <person name="Franch-Gras L."/>
            <person name="Hahn C."/>
            <person name="Garcia-Roger E.M."/>
            <person name="Carmona M.J."/>
            <person name="Serra M."/>
            <person name="Gomez A."/>
        </authorList>
    </citation>
    <scope>NUCLEOTIDE SEQUENCE [LARGE SCALE GENOMIC DNA]</scope>
    <source>
        <strain evidence="1">HYR1</strain>
    </source>
</reference>
<keyword evidence="2" id="KW-1185">Reference proteome</keyword>
<comment type="caution">
    <text evidence="1">The sequence shown here is derived from an EMBL/GenBank/DDBJ whole genome shotgun (WGS) entry which is preliminary data.</text>
</comment>
<organism evidence="1 2">
    <name type="scientific">Brachionus plicatilis</name>
    <name type="common">Marine rotifer</name>
    <name type="synonym">Brachionus muelleri</name>
    <dbReference type="NCBI Taxonomy" id="10195"/>
    <lineage>
        <taxon>Eukaryota</taxon>
        <taxon>Metazoa</taxon>
        <taxon>Spiralia</taxon>
        <taxon>Gnathifera</taxon>
        <taxon>Rotifera</taxon>
        <taxon>Eurotatoria</taxon>
        <taxon>Monogononta</taxon>
        <taxon>Pseudotrocha</taxon>
        <taxon>Ploima</taxon>
        <taxon>Brachionidae</taxon>
        <taxon>Brachionus</taxon>
    </lineage>
</organism>